<comment type="caution">
    <text evidence="1">The sequence shown here is derived from an EMBL/GenBank/DDBJ whole genome shotgun (WGS) entry which is preliminary data.</text>
</comment>
<dbReference type="PATRIC" id="fig|178901.14.peg.950"/>
<evidence type="ECO:0000313" key="2">
    <source>
        <dbReference type="Proteomes" id="UP000075377"/>
    </source>
</evidence>
<name>A0A149UPD2_9PROT</name>
<dbReference type="AlphaFoldDB" id="A0A149UPD2"/>
<sequence length="142" mass="15870">MPRTPDVLRRLRQAHETLIYCAEKVAAPAILTPDMAQRILIACHPDHGYSTCAGTPLPLLRKATELQLWYDPDEFDQTDADSENMLHCDWRSGGAVVFPMNGGRTLKTDIVVFDLDTQKRYVGEEFSTDPAVHDDMALALLA</sequence>
<gene>
    <name evidence="1" type="ORF">AD951_04740</name>
</gene>
<protein>
    <submittedName>
        <fullName evidence="1">Uncharacterized protein</fullName>
    </submittedName>
</protein>
<dbReference type="Proteomes" id="UP000075377">
    <property type="component" value="Unassembled WGS sequence"/>
</dbReference>
<organism evidence="1 2">
    <name type="scientific">Acetobacter malorum</name>
    <dbReference type="NCBI Taxonomy" id="178901"/>
    <lineage>
        <taxon>Bacteria</taxon>
        <taxon>Pseudomonadati</taxon>
        <taxon>Pseudomonadota</taxon>
        <taxon>Alphaproteobacteria</taxon>
        <taxon>Acetobacterales</taxon>
        <taxon>Acetobacteraceae</taxon>
        <taxon>Acetobacter</taxon>
    </lineage>
</organism>
<accession>A0A149UPD2</accession>
<dbReference type="EMBL" id="LHZX01000261">
    <property type="protein sequence ID" value="KXV69851.1"/>
    <property type="molecule type" value="Genomic_DNA"/>
</dbReference>
<reference evidence="1 2" key="1">
    <citation type="submission" date="2015-06" db="EMBL/GenBank/DDBJ databases">
        <title>Improved classification and identification of acetic acid bacteria using matrix-assisted laser desorption/ionization time-of-flight mass spectrometry; Gluconobacter nephelii and Gluconobacter uchimurae are later heterotypic synonyms of Gluconobacter japonicus and Gluconobacter oxydans, respectively.</title>
        <authorList>
            <person name="Li L."/>
            <person name="Cleenwerck I."/>
            <person name="De Vuyst L."/>
            <person name="Vandamme P."/>
        </authorList>
    </citation>
    <scope>NUCLEOTIDE SEQUENCE [LARGE SCALE GENOMIC DNA]</scope>
    <source>
        <strain evidence="1 2">LMG 1699</strain>
    </source>
</reference>
<proteinExistence type="predicted"/>
<evidence type="ECO:0000313" key="1">
    <source>
        <dbReference type="EMBL" id="KXV69851.1"/>
    </source>
</evidence>